<dbReference type="EMBL" id="FXUO01000007">
    <property type="protein sequence ID" value="SMP95685.1"/>
    <property type="molecule type" value="Genomic_DNA"/>
</dbReference>
<accession>A0ABY1R5C9</accession>
<organism evidence="3 4">
    <name type="scientific">Epilithonimonas pallida</name>
    <dbReference type="NCBI Taxonomy" id="373671"/>
    <lineage>
        <taxon>Bacteria</taxon>
        <taxon>Pseudomonadati</taxon>
        <taxon>Bacteroidota</taxon>
        <taxon>Flavobacteriia</taxon>
        <taxon>Flavobacteriales</taxon>
        <taxon>Weeksellaceae</taxon>
        <taxon>Chryseobacterium group</taxon>
        <taxon>Epilithonimonas</taxon>
    </lineage>
</organism>
<evidence type="ECO:0000313" key="4">
    <source>
        <dbReference type="Proteomes" id="UP001158050"/>
    </source>
</evidence>
<protein>
    <submittedName>
        <fullName evidence="3">Uncharacterized protein</fullName>
    </submittedName>
</protein>
<keyword evidence="2" id="KW-0472">Membrane</keyword>
<sequence length="200" mass="21911">MVKTQMIRKKNTVSPLMISGRYFCFLVIFLFASIMSYAACKPEDAYAGSQEEGQAQSGKIYISEGAALVIAEDTTISGAEIIHTDAADIQQPKSKPLKTITEKPKAEHKTAASSQPISPAPVETVSPNDSKHTWSTNAPYNKQLSITYNISFKYIGRVINIIAISVILILLMILIPAYRRPPGNDLFLGCNLQRPPPISL</sequence>
<proteinExistence type="predicted"/>
<keyword evidence="2" id="KW-1133">Transmembrane helix</keyword>
<name>A0ABY1R5C9_9FLAO</name>
<comment type="caution">
    <text evidence="3">The sequence shown here is derived from an EMBL/GenBank/DDBJ whole genome shotgun (WGS) entry which is preliminary data.</text>
</comment>
<keyword evidence="4" id="KW-1185">Reference proteome</keyword>
<dbReference type="Proteomes" id="UP001158050">
    <property type="component" value="Unassembled WGS sequence"/>
</dbReference>
<evidence type="ECO:0000256" key="2">
    <source>
        <dbReference type="SAM" id="Phobius"/>
    </source>
</evidence>
<keyword evidence="2" id="KW-0812">Transmembrane</keyword>
<feature type="transmembrane region" description="Helical" evidence="2">
    <location>
        <begin position="154"/>
        <end position="178"/>
    </location>
</feature>
<feature type="region of interest" description="Disordered" evidence="1">
    <location>
        <begin position="101"/>
        <end position="133"/>
    </location>
</feature>
<evidence type="ECO:0000313" key="3">
    <source>
        <dbReference type="EMBL" id="SMP95685.1"/>
    </source>
</evidence>
<feature type="compositionally biased region" description="Basic and acidic residues" evidence="1">
    <location>
        <begin position="101"/>
        <end position="110"/>
    </location>
</feature>
<evidence type="ECO:0000256" key="1">
    <source>
        <dbReference type="SAM" id="MobiDB-lite"/>
    </source>
</evidence>
<gene>
    <name evidence="3" type="ORF">SAMN05421679_107229</name>
</gene>
<reference evidence="3 4" key="1">
    <citation type="submission" date="2017-05" db="EMBL/GenBank/DDBJ databases">
        <authorList>
            <person name="Varghese N."/>
            <person name="Submissions S."/>
        </authorList>
    </citation>
    <scope>NUCLEOTIDE SEQUENCE [LARGE SCALE GENOMIC DNA]</scope>
    <source>
        <strain evidence="3 4">DSM 18015</strain>
    </source>
</reference>